<accession>A0AAN9IMX3</accession>
<dbReference type="InterPro" id="IPR053197">
    <property type="entry name" value="F-box_SCFL_complex_component"/>
</dbReference>
<evidence type="ECO:0000259" key="1">
    <source>
        <dbReference type="SMART" id="SM00256"/>
    </source>
</evidence>
<feature type="domain" description="F-box" evidence="1">
    <location>
        <begin position="22"/>
        <end position="62"/>
    </location>
</feature>
<dbReference type="AlphaFoldDB" id="A0AAN9IMX3"/>
<dbReference type="Gene3D" id="1.20.1280.50">
    <property type="match status" value="1"/>
</dbReference>
<comment type="caution">
    <text evidence="2">The sequence shown here is derived from an EMBL/GenBank/DDBJ whole genome shotgun (WGS) entry which is preliminary data.</text>
</comment>
<sequence>MMTGGKQIKSERKENTNRFSDLIDCLLLHILSFLDFRDAIRTSVLSKRWRHLWQGLTSIILHSSNFGKGEKFGSLKNCMSRLQSLSDGLPTSLHTLDFKHTGGSVTPELLGEFISYAISRNAQQLLIYAETNIESLKPSIYSPIFSCETLTFLKLSLYHENDSDKRIVFPNSPNMPSLTSLHLANVAFCARGDYVVDPFSTLKSLKNLIISHCTLRYKPYIICISSATLSSLTIRSRDEKDNYAVELSTSNLLSSFAFEGVPSMHLLGNGLSHVKQVYIDAYTLRNSSQDPPQVLLQWLRKLTNVQSLTVTANTLQVLSLIPDLLKIELPPISMGSLKSLNVKMKQNSPPVPSGTLNFLLQNSPSAEVSMHP</sequence>
<evidence type="ECO:0000313" key="2">
    <source>
        <dbReference type="EMBL" id="KAK7283000.1"/>
    </source>
</evidence>
<dbReference type="CDD" id="cd22160">
    <property type="entry name" value="F-box_AtFBL13-like"/>
    <property type="match status" value="1"/>
</dbReference>
<gene>
    <name evidence="2" type="ORF">RIF29_12182</name>
</gene>
<dbReference type="PANTHER" id="PTHR34223">
    <property type="entry name" value="OS11G0201299 PROTEIN"/>
    <property type="match status" value="1"/>
</dbReference>
<reference evidence="2 3" key="1">
    <citation type="submission" date="2024-01" db="EMBL/GenBank/DDBJ databases">
        <title>The genomes of 5 underutilized Papilionoideae crops provide insights into root nodulation and disease resistanc.</title>
        <authorList>
            <person name="Yuan L."/>
        </authorList>
    </citation>
    <scope>NUCLEOTIDE SEQUENCE [LARGE SCALE GENOMIC DNA]</scope>
    <source>
        <strain evidence="2">ZHUSHIDOU_FW_LH</strain>
        <tissue evidence="2">Leaf</tissue>
    </source>
</reference>
<dbReference type="Gene3D" id="3.80.10.10">
    <property type="entry name" value="Ribonuclease Inhibitor"/>
    <property type="match status" value="1"/>
</dbReference>
<proteinExistence type="predicted"/>
<dbReference type="Pfam" id="PF00646">
    <property type="entry name" value="F-box"/>
    <property type="match status" value="1"/>
</dbReference>
<evidence type="ECO:0000313" key="3">
    <source>
        <dbReference type="Proteomes" id="UP001372338"/>
    </source>
</evidence>
<keyword evidence="3" id="KW-1185">Reference proteome</keyword>
<dbReference type="SUPFAM" id="SSF52047">
    <property type="entry name" value="RNI-like"/>
    <property type="match status" value="1"/>
</dbReference>
<dbReference type="InterPro" id="IPR032675">
    <property type="entry name" value="LRR_dom_sf"/>
</dbReference>
<dbReference type="InterPro" id="IPR001810">
    <property type="entry name" value="F-box_dom"/>
</dbReference>
<dbReference type="PANTHER" id="PTHR34223:SF51">
    <property type="entry name" value="OS06G0556300 PROTEIN"/>
    <property type="match status" value="1"/>
</dbReference>
<dbReference type="InterPro" id="IPR036047">
    <property type="entry name" value="F-box-like_dom_sf"/>
</dbReference>
<dbReference type="Proteomes" id="UP001372338">
    <property type="component" value="Unassembled WGS sequence"/>
</dbReference>
<dbReference type="SMART" id="SM00256">
    <property type="entry name" value="FBOX"/>
    <property type="match status" value="1"/>
</dbReference>
<protein>
    <recommendedName>
        <fullName evidence="1">F-box domain-containing protein</fullName>
    </recommendedName>
</protein>
<organism evidence="2 3">
    <name type="scientific">Crotalaria pallida</name>
    <name type="common">Smooth rattlebox</name>
    <name type="synonym">Crotalaria striata</name>
    <dbReference type="NCBI Taxonomy" id="3830"/>
    <lineage>
        <taxon>Eukaryota</taxon>
        <taxon>Viridiplantae</taxon>
        <taxon>Streptophyta</taxon>
        <taxon>Embryophyta</taxon>
        <taxon>Tracheophyta</taxon>
        <taxon>Spermatophyta</taxon>
        <taxon>Magnoliopsida</taxon>
        <taxon>eudicotyledons</taxon>
        <taxon>Gunneridae</taxon>
        <taxon>Pentapetalae</taxon>
        <taxon>rosids</taxon>
        <taxon>fabids</taxon>
        <taxon>Fabales</taxon>
        <taxon>Fabaceae</taxon>
        <taxon>Papilionoideae</taxon>
        <taxon>50 kb inversion clade</taxon>
        <taxon>genistoids sensu lato</taxon>
        <taxon>core genistoids</taxon>
        <taxon>Crotalarieae</taxon>
        <taxon>Crotalaria</taxon>
    </lineage>
</organism>
<name>A0AAN9IMX3_CROPI</name>
<dbReference type="EMBL" id="JAYWIO010000002">
    <property type="protein sequence ID" value="KAK7283000.1"/>
    <property type="molecule type" value="Genomic_DNA"/>
</dbReference>
<dbReference type="SUPFAM" id="SSF81383">
    <property type="entry name" value="F-box domain"/>
    <property type="match status" value="1"/>
</dbReference>
<dbReference type="InterPro" id="IPR053781">
    <property type="entry name" value="F-box_AtFBL13-like"/>
</dbReference>